<reference evidence="1" key="2">
    <citation type="submission" date="2015-07" db="EMBL/GenBank/DDBJ databases">
        <title>Plasmids, circular viruses and viroids from rat gut.</title>
        <authorList>
            <person name="Jorgensen T.J."/>
            <person name="Hansen M.A."/>
            <person name="Xu Z."/>
            <person name="Tabak M.A."/>
            <person name="Sorensen S.J."/>
            <person name="Hansen L.H."/>
        </authorList>
    </citation>
    <scope>NUCLEOTIDE SEQUENCE</scope>
    <source>
        <strain evidence="1">RGRH0193</strain>
    </source>
</reference>
<reference evidence="1" key="1">
    <citation type="submission" date="2015-06" db="EMBL/GenBank/DDBJ databases">
        <authorList>
            <person name="Joergensen T."/>
        </authorList>
    </citation>
    <scope>NUCLEOTIDE SEQUENCE</scope>
    <source>
        <strain evidence="1">RGRH0193</strain>
    </source>
</reference>
<dbReference type="EMBL" id="LN852875">
    <property type="protein sequence ID" value="CRY94147.1"/>
    <property type="molecule type" value="Genomic_DNA"/>
</dbReference>
<dbReference type="AlphaFoldDB" id="A0A0H5QDD1"/>
<name>A0A0H5QDD1_9ZZZZ</name>
<accession>A0A0H5QDD1</accession>
<proteinExistence type="predicted"/>
<evidence type="ECO:0000313" key="1">
    <source>
        <dbReference type="EMBL" id="CRY94147.1"/>
    </source>
</evidence>
<organism evidence="1">
    <name type="scientific">uncultured prokaryote</name>
    <dbReference type="NCBI Taxonomy" id="198431"/>
    <lineage>
        <taxon>unclassified sequences</taxon>
        <taxon>environmental samples</taxon>
    </lineage>
</organism>
<protein>
    <submittedName>
        <fullName evidence="1">Uncharacterized protein</fullName>
    </submittedName>
</protein>
<sequence>MPGVRLDLKRLATLALLLSDELDFTRESRQRTTHRHKGLEQPMTYARVMIKGSLGPSEVWSVNPTFNISVQDDGWDQGKGNAAVAAIAAIAVPLQLQQLATTSGKVATLRLEYRTDSHVLLGAAEAAYTGGWTSNQTPSMPPQSSIVLSLRSDVPGARGRGRLYWPAVGGGIDTNTLRISSPTTAAIAGAATTYLRAIQDAIKTAIYPAPIPVTVRLTVVSKTSGTRTDINRVLVGNVIDTQRRRRDRMPEVYASANFPGA</sequence>